<feature type="region of interest" description="Disordered" evidence="8">
    <location>
        <begin position="526"/>
        <end position="589"/>
    </location>
</feature>
<dbReference type="Proteomes" id="UP000032120">
    <property type="component" value="Unassembled WGS sequence"/>
</dbReference>
<feature type="compositionally biased region" description="Low complexity" evidence="8">
    <location>
        <begin position="563"/>
        <end position="574"/>
    </location>
</feature>
<dbReference type="PROSITE" id="PS52035">
    <property type="entry name" value="PEPTIDASE_M14"/>
    <property type="match status" value="1"/>
</dbReference>
<feature type="compositionally biased region" description="Low complexity" evidence="8">
    <location>
        <begin position="75"/>
        <end position="84"/>
    </location>
</feature>
<evidence type="ECO:0000256" key="7">
    <source>
        <dbReference type="PROSITE-ProRule" id="PRU01379"/>
    </source>
</evidence>
<evidence type="ECO:0000313" key="12">
    <source>
        <dbReference type="EMBL" id="KIP51685.1"/>
    </source>
</evidence>
<gene>
    <name evidence="12" type="ORF">SD72_13765</name>
</gene>
<dbReference type="Gene3D" id="3.40.630.10">
    <property type="entry name" value="Zn peptidases"/>
    <property type="match status" value="1"/>
</dbReference>
<organism evidence="12 13">
    <name type="scientific">Leucobacter komagatae</name>
    <dbReference type="NCBI Taxonomy" id="55969"/>
    <lineage>
        <taxon>Bacteria</taxon>
        <taxon>Bacillati</taxon>
        <taxon>Actinomycetota</taxon>
        <taxon>Actinomycetes</taxon>
        <taxon>Micrococcales</taxon>
        <taxon>Microbacteriaceae</taxon>
        <taxon>Leucobacter</taxon>
    </lineage>
</organism>
<sequence length="620" mass="64151">MYVVAGVLLSGIFAAPTVALAEDTGTEAPLASDAVAGVNDTQDDAADDDAAAPNPGEQPGLPDDAGLGESPAPPVSDDAPAPVNVPVAAPTAFAEELQTGFELRGEVDGESWTTQAEELAFLNAVADASSRVEFEVLGQSTLGRDLHLVRIGADTPAARGELNEANTAMVTCTQHGNEEAPREACLKLVRDLAFAEDPAIVKYLEEVTVLVIPTGNPDGFFAAGADGIVTHDTRTRLLWDGTDAAGNPAPGTDPNRDHLALQTVEGRLMSSLLSEFTPHVALDAHEIPVRGEIGPKPGPNSNPTGRYGDAEFLYPRNANVPEDVWQLSKDFVDGAIAGTRAAGFDGRYYLSGGDERIMRNALGLRGTVSVLLESNQNYLNNTDRVRVQTTAMQDVLGYHAENVQRVTEMANAYEASQITAGENREPLFVGGVVPDGNPTDGVGVLPAGTPLATLDPAPACYTLTAEDYDAVSEQLERHRVVVDEIADGYQISLAQKARPVIPYLVDEAATYAEVSAVRAAECADLVEEPENPGGETPGGETPGGETPGGETPGGETPDGGTPGAPDDGTPAAGGPNSGAGRDGIAATGSGGAFLPVSLAGLLLAGGALMLLRRRSQRADA</sequence>
<proteinExistence type="inferred from homology"/>
<dbReference type="SMART" id="SM00631">
    <property type="entry name" value="Zn_pept"/>
    <property type="match status" value="1"/>
</dbReference>
<keyword evidence="3" id="KW-0645">Protease</keyword>
<dbReference type="GO" id="GO:0004181">
    <property type="term" value="F:metallocarboxypeptidase activity"/>
    <property type="evidence" value="ECO:0007669"/>
    <property type="project" value="InterPro"/>
</dbReference>
<evidence type="ECO:0000256" key="9">
    <source>
        <dbReference type="SAM" id="Phobius"/>
    </source>
</evidence>
<keyword evidence="5" id="KW-0862">Zinc</keyword>
<feature type="compositionally biased region" description="Gly residues" evidence="8">
    <location>
        <begin position="535"/>
        <end position="562"/>
    </location>
</feature>
<evidence type="ECO:0000256" key="3">
    <source>
        <dbReference type="ARBA" id="ARBA00022670"/>
    </source>
</evidence>
<keyword evidence="4" id="KW-0378">Hydrolase</keyword>
<feature type="region of interest" description="Disordered" evidence="8">
    <location>
        <begin position="40"/>
        <end position="84"/>
    </location>
</feature>
<dbReference type="PANTHER" id="PTHR11705:SF143">
    <property type="entry name" value="SLL0236 PROTEIN"/>
    <property type="match status" value="1"/>
</dbReference>
<evidence type="ECO:0000256" key="6">
    <source>
        <dbReference type="ARBA" id="ARBA00023049"/>
    </source>
</evidence>
<accession>A0A0D0H3E7</accession>
<reference evidence="12 13" key="1">
    <citation type="submission" date="2015-01" db="EMBL/GenBank/DDBJ databases">
        <title>Draft genome sequence of Leucobacter komagatae strain VKM ST2845.</title>
        <authorList>
            <person name="Karlyshev A.V."/>
            <person name="Kudryashova E.B."/>
        </authorList>
    </citation>
    <scope>NUCLEOTIDE SEQUENCE [LARGE SCALE GENOMIC DNA]</scope>
    <source>
        <strain evidence="12 13">VKM ST2845</strain>
    </source>
</reference>
<dbReference type="Pfam" id="PF00246">
    <property type="entry name" value="Peptidase_M14"/>
    <property type="match status" value="1"/>
</dbReference>
<name>A0A0D0H3E7_9MICO</name>
<comment type="cofactor">
    <cofactor evidence="1">
        <name>Zn(2+)</name>
        <dbReference type="ChEBI" id="CHEBI:29105"/>
    </cofactor>
</comment>
<dbReference type="InterPro" id="IPR000834">
    <property type="entry name" value="Peptidase_M14"/>
</dbReference>
<keyword evidence="9" id="KW-0812">Transmembrane</keyword>
<comment type="caution">
    <text evidence="12">The sequence shown here is derived from an EMBL/GenBank/DDBJ whole genome shotgun (WGS) entry which is preliminary data.</text>
</comment>
<keyword evidence="13" id="KW-1185">Reference proteome</keyword>
<dbReference type="GO" id="GO:0005615">
    <property type="term" value="C:extracellular space"/>
    <property type="evidence" value="ECO:0007669"/>
    <property type="project" value="TreeGrafter"/>
</dbReference>
<evidence type="ECO:0000256" key="10">
    <source>
        <dbReference type="SAM" id="SignalP"/>
    </source>
</evidence>
<evidence type="ECO:0000256" key="2">
    <source>
        <dbReference type="ARBA" id="ARBA00005988"/>
    </source>
</evidence>
<dbReference type="GO" id="GO:0006508">
    <property type="term" value="P:proteolysis"/>
    <property type="evidence" value="ECO:0007669"/>
    <property type="project" value="UniProtKB-KW"/>
</dbReference>
<keyword evidence="9" id="KW-0472">Membrane</keyword>
<feature type="signal peptide" evidence="10">
    <location>
        <begin position="1"/>
        <end position="21"/>
    </location>
</feature>
<feature type="transmembrane region" description="Helical" evidence="9">
    <location>
        <begin position="592"/>
        <end position="611"/>
    </location>
</feature>
<comment type="similarity">
    <text evidence="2 7">Belongs to the peptidase M14 family.</text>
</comment>
<evidence type="ECO:0000256" key="5">
    <source>
        <dbReference type="ARBA" id="ARBA00022833"/>
    </source>
</evidence>
<dbReference type="EMBL" id="JXSQ01000025">
    <property type="protein sequence ID" value="KIP51685.1"/>
    <property type="molecule type" value="Genomic_DNA"/>
</dbReference>
<dbReference type="PANTHER" id="PTHR11705">
    <property type="entry name" value="PROTEASE FAMILY M14 CARBOXYPEPTIDASE A,B"/>
    <property type="match status" value="1"/>
</dbReference>
<protein>
    <recommendedName>
        <fullName evidence="11">Peptidase M14 domain-containing protein</fullName>
    </recommendedName>
</protein>
<evidence type="ECO:0000256" key="1">
    <source>
        <dbReference type="ARBA" id="ARBA00001947"/>
    </source>
</evidence>
<feature type="chain" id="PRO_5002210991" description="Peptidase M14 domain-containing protein" evidence="10">
    <location>
        <begin position="22"/>
        <end position="620"/>
    </location>
</feature>
<dbReference type="SUPFAM" id="SSF53187">
    <property type="entry name" value="Zn-dependent exopeptidases"/>
    <property type="match status" value="1"/>
</dbReference>
<evidence type="ECO:0000256" key="8">
    <source>
        <dbReference type="SAM" id="MobiDB-lite"/>
    </source>
</evidence>
<evidence type="ECO:0000259" key="11">
    <source>
        <dbReference type="PROSITE" id="PS52035"/>
    </source>
</evidence>
<dbReference type="AlphaFoldDB" id="A0A0D0H3E7"/>
<keyword evidence="9" id="KW-1133">Transmembrane helix</keyword>
<feature type="domain" description="Peptidase M14" evidence="11">
    <location>
        <begin position="111"/>
        <end position="403"/>
    </location>
</feature>
<keyword evidence="10" id="KW-0732">Signal</keyword>
<feature type="compositionally biased region" description="Acidic residues" evidence="8">
    <location>
        <begin position="41"/>
        <end position="50"/>
    </location>
</feature>
<keyword evidence="6" id="KW-0482">Metalloprotease</keyword>
<feature type="active site" description="Proton donor/acceptor" evidence="7">
    <location>
        <position position="373"/>
    </location>
</feature>
<dbReference type="GO" id="GO:0008270">
    <property type="term" value="F:zinc ion binding"/>
    <property type="evidence" value="ECO:0007669"/>
    <property type="project" value="InterPro"/>
</dbReference>
<evidence type="ECO:0000313" key="13">
    <source>
        <dbReference type="Proteomes" id="UP000032120"/>
    </source>
</evidence>
<evidence type="ECO:0000256" key="4">
    <source>
        <dbReference type="ARBA" id="ARBA00022801"/>
    </source>
</evidence>